<name>A0A9X4R787_9BURK</name>
<proteinExistence type="predicted"/>
<dbReference type="Proteomes" id="UP001152766">
    <property type="component" value="Unassembled WGS sequence"/>
</dbReference>
<dbReference type="InterPro" id="IPR045445">
    <property type="entry name" value="DUF6502"/>
</dbReference>
<dbReference type="AlphaFoldDB" id="A0A9X4R787"/>
<evidence type="ECO:0000313" key="2">
    <source>
        <dbReference type="EMBL" id="MDG0865154.1"/>
    </source>
</evidence>
<feature type="region of interest" description="Disordered" evidence="1">
    <location>
        <begin position="113"/>
        <end position="137"/>
    </location>
</feature>
<evidence type="ECO:0000313" key="3">
    <source>
        <dbReference type="Proteomes" id="UP001152766"/>
    </source>
</evidence>
<protein>
    <submittedName>
        <fullName evidence="2">Uncharacterized protein</fullName>
    </submittedName>
</protein>
<dbReference type="EMBL" id="SGUG01000055">
    <property type="protein sequence ID" value="MDG0865154.1"/>
    <property type="molecule type" value="Genomic_DNA"/>
</dbReference>
<comment type="caution">
    <text evidence="2">The sequence shown here is derived from an EMBL/GenBank/DDBJ whole genome shotgun (WGS) entry which is preliminary data.</text>
</comment>
<accession>A0A9X4R787</accession>
<sequence>MPPIRPIDDGDAATPAFIQALARLMAPIARLCLDRGLDFGTAQEVLKRAYVDAARAAHDGRHGVRDISRVSAATGLTRREVTRLSERDAPSPVMRGSPALQVFAQWMASRRLRDRQGNPRPLKRSGPSPSFEALAQSVTRDVHPRSLLDELRRLGLAHHDEASRTVVPRPDASAWQEGQARALESLGLNVGDHLAAALANLGAGEPAHLEQAVDAEALSSESLGELQDLVGRRWQALADELAARLEALALADHRAGREAHHRVRIGMYSYNADQALPAEGAPDAER</sequence>
<dbReference type="Pfam" id="PF20112">
    <property type="entry name" value="DUF6502"/>
    <property type="match status" value="1"/>
</dbReference>
<evidence type="ECO:0000256" key="1">
    <source>
        <dbReference type="SAM" id="MobiDB-lite"/>
    </source>
</evidence>
<gene>
    <name evidence="2" type="ORF">EXJ73_22085</name>
</gene>
<keyword evidence="3" id="KW-1185">Reference proteome</keyword>
<reference evidence="2" key="1">
    <citation type="submission" date="2019-02" db="EMBL/GenBank/DDBJ databases">
        <title>Draft genome of the type strain Pelomonas aquatica CCUG 52575T.</title>
        <authorList>
            <person name="Gomila M."/>
            <person name="Lalucat J."/>
        </authorList>
    </citation>
    <scope>NUCLEOTIDE SEQUENCE</scope>
    <source>
        <strain evidence="2">CCUG 52575</strain>
    </source>
</reference>
<organism evidence="2 3">
    <name type="scientific">Pelomonas aquatica</name>
    <dbReference type="NCBI Taxonomy" id="431058"/>
    <lineage>
        <taxon>Bacteria</taxon>
        <taxon>Pseudomonadati</taxon>
        <taxon>Pseudomonadota</taxon>
        <taxon>Betaproteobacteria</taxon>
        <taxon>Burkholderiales</taxon>
        <taxon>Sphaerotilaceae</taxon>
        <taxon>Roseateles</taxon>
    </lineage>
</organism>
<dbReference type="RefSeq" id="WP_268149480.1">
    <property type="nucleotide sequence ID" value="NZ_JAPPUW010000007.1"/>
</dbReference>